<dbReference type="InterPro" id="IPR035906">
    <property type="entry name" value="MetI-like_sf"/>
</dbReference>
<keyword evidence="4 5" id="KW-0472">Membrane</keyword>
<dbReference type="GO" id="GO:0005886">
    <property type="term" value="C:plasma membrane"/>
    <property type="evidence" value="ECO:0007669"/>
    <property type="project" value="UniProtKB-SubCell"/>
</dbReference>
<evidence type="ECO:0000313" key="7">
    <source>
        <dbReference type="EMBL" id="PXZ04794.1"/>
    </source>
</evidence>
<dbReference type="Pfam" id="PF00528">
    <property type="entry name" value="BPD_transp_1"/>
    <property type="match status" value="1"/>
</dbReference>
<keyword evidence="5" id="KW-0813">Transport</keyword>
<accession>A0A2V4E388</accession>
<dbReference type="PANTHER" id="PTHR30133">
    <property type="entry name" value="CATIONIC AMINO ACID TRANSPORTER, MEMBRANE COMPONENT"/>
    <property type="match status" value="1"/>
</dbReference>
<feature type="transmembrane region" description="Helical" evidence="5">
    <location>
        <begin position="105"/>
        <end position="124"/>
    </location>
</feature>
<proteinExistence type="inferred from homology"/>
<dbReference type="Gene3D" id="1.10.3720.10">
    <property type="entry name" value="MetI-like"/>
    <property type="match status" value="1"/>
</dbReference>
<name>A0A2V4E388_9GAMM</name>
<dbReference type="CDD" id="cd06261">
    <property type="entry name" value="TM_PBP2"/>
    <property type="match status" value="1"/>
</dbReference>
<evidence type="ECO:0000313" key="8">
    <source>
        <dbReference type="Proteomes" id="UP000247483"/>
    </source>
</evidence>
<dbReference type="InterPro" id="IPR000515">
    <property type="entry name" value="MetI-like"/>
</dbReference>
<feature type="transmembrane region" description="Helical" evidence="5">
    <location>
        <begin position="64"/>
        <end position="85"/>
    </location>
</feature>
<evidence type="ECO:0000259" key="6">
    <source>
        <dbReference type="PROSITE" id="PS50928"/>
    </source>
</evidence>
<dbReference type="InterPro" id="IPR051613">
    <property type="entry name" value="ABC_transp_permease_HisMQ"/>
</dbReference>
<gene>
    <name evidence="7" type="ORF">DKK79_06950</name>
</gene>
<comment type="similarity">
    <text evidence="5">Belongs to the binding-protein-dependent transport system permease family.</text>
</comment>
<evidence type="ECO:0000256" key="2">
    <source>
        <dbReference type="ARBA" id="ARBA00022692"/>
    </source>
</evidence>
<dbReference type="GO" id="GO:0055085">
    <property type="term" value="P:transmembrane transport"/>
    <property type="evidence" value="ECO:0007669"/>
    <property type="project" value="InterPro"/>
</dbReference>
<feature type="domain" description="ABC transmembrane type-1" evidence="6">
    <location>
        <begin position="19"/>
        <end position="230"/>
    </location>
</feature>
<dbReference type="Proteomes" id="UP000247483">
    <property type="component" value="Unassembled WGS sequence"/>
</dbReference>
<evidence type="ECO:0000256" key="1">
    <source>
        <dbReference type="ARBA" id="ARBA00004651"/>
    </source>
</evidence>
<feature type="transmembrane region" description="Helical" evidence="5">
    <location>
        <begin position="208"/>
        <end position="225"/>
    </location>
</feature>
<evidence type="ECO:0000256" key="5">
    <source>
        <dbReference type="RuleBase" id="RU363032"/>
    </source>
</evidence>
<keyword evidence="2 5" id="KW-0812">Transmembrane</keyword>
<dbReference type="AlphaFoldDB" id="A0A2V4E388"/>
<comment type="caution">
    <text evidence="7">The sequence shown here is derived from an EMBL/GenBank/DDBJ whole genome shotgun (WGS) entry which is preliminary data.</text>
</comment>
<dbReference type="PANTHER" id="PTHR30133:SF2">
    <property type="entry name" value="ARGININE ABC TRANSPORTER PERMEASE PROTEIN ARTQ"/>
    <property type="match status" value="1"/>
</dbReference>
<protein>
    <submittedName>
        <fullName evidence="7">Arginine ABC transporter permease ArtQ</fullName>
    </submittedName>
</protein>
<reference evidence="7 8" key="1">
    <citation type="submission" date="2018-05" db="EMBL/GenBank/DDBJ databases">
        <title>Reference genomes for bee gut microbiota database.</title>
        <authorList>
            <person name="Ellegaard K.M."/>
        </authorList>
    </citation>
    <scope>NUCLEOTIDE SEQUENCE [LARGE SCALE GENOMIC DNA]</scope>
    <source>
        <strain evidence="7 8">ESL0177</strain>
    </source>
</reference>
<dbReference type="PROSITE" id="PS50928">
    <property type="entry name" value="ABC_TM1"/>
    <property type="match status" value="1"/>
</dbReference>
<keyword evidence="3 5" id="KW-1133">Transmembrane helix</keyword>
<feature type="transmembrane region" description="Helical" evidence="5">
    <location>
        <begin position="20"/>
        <end position="43"/>
    </location>
</feature>
<comment type="subcellular location">
    <subcellularLocation>
        <location evidence="1 5">Cell membrane</location>
        <topology evidence="1 5">Multi-pass membrane protein</topology>
    </subcellularLocation>
</comment>
<organism evidence="7 8">
    <name type="scientific">Gilliamella apicola</name>
    <dbReference type="NCBI Taxonomy" id="1196095"/>
    <lineage>
        <taxon>Bacteria</taxon>
        <taxon>Pseudomonadati</taxon>
        <taxon>Pseudomonadota</taxon>
        <taxon>Gammaproteobacteria</taxon>
        <taxon>Orbales</taxon>
        <taxon>Orbaceae</taxon>
        <taxon>Gilliamella</taxon>
    </lineage>
</organism>
<dbReference type="EMBL" id="QGLP01000005">
    <property type="protein sequence ID" value="PXZ04794.1"/>
    <property type="molecule type" value="Genomic_DNA"/>
</dbReference>
<sequence length="246" mass="27416">MELLLPSIDGYILPLTKATAITLSLALVSLVVGMFFAFIFTILEAVPFKPVAWLMLLFNLTIRALPELLIVVAIYTGLPLLLMALDDGFTIPLTSITIKMNIENTQPAPFLCGVFALSLLYAVYASQTLRGAFKAISSGQKQAAQVLGLSKSRTFFRIIMPQMWRHALPGLSNQWLILLKDTALVSAIAIDDLMMQTKTIVARTNQPFLWYFIAMIIYLVISVFSQKVISRIEKRTTHFEPSVNSQ</sequence>
<dbReference type="NCBIfam" id="NF008337">
    <property type="entry name" value="PRK11123.1"/>
    <property type="match status" value="1"/>
</dbReference>
<evidence type="ECO:0000256" key="4">
    <source>
        <dbReference type="ARBA" id="ARBA00023136"/>
    </source>
</evidence>
<evidence type="ECO:0000256" key="3">
    <source>
        <dbReference type="ARBA" id="ARBA00022989"/>
    </source>
</evidence>
<dbReference type="SUPFAM" id="SSF161098">
    <property type="entry name" value="MetI-like"/>
    <property type="match status" value="1"/>
</dbReference>